<accession>A0A4Q2K304</accession>
<evidence type="ECO:0000313" key="2">
    <source>
        <dbReference type="Proteomes" id="UP000293345"/>
    </source>
</evidence>
<name>A0A4Q2K304_9ACTN</name>
<dbReference type="Proteomes" id="UP000293345">
    <property type="component" value="Unassembled WGS sequence"/>
</dbReference>
<dbReference type="RefSeq" id="WP_129423320.1">
    <property type="nucleotide sequence ID" value="NZ_SDPW01000001.1"/>
</dbReference>
<reference evidence="1 2" key="1">
    <citation type="submission" date="2019-01" db="EMBL/GenBank/DDBJ databases">
        <title>Senegalimassilia sp. nov. KGMB04484 isolated human feces.</title>
        <authorList>
            <person name="Han K.-I."/>
            <person name="Kim J.-S."/>
            <person name="Lee K.C."/>
            <person name="Suh M.K."/>
            <person name="Eom M.K."/>
            <person name="Lee J.H."/>
            <person name="Park S.-H."/>
            <person name="Kang S.W."/>
            <person name="Park J.-E."/>
            <person name="Oh B.S."/>
            <person name="Yu S.Y."/>
            <person name="Choi S.-H."/>
            <person name="Lee D.H."/>
            <person name="Yoon H."/>
            <person name="Kim B.-Y."/>
            <person name="Lee J.H."/>
            <person name="Lee J.-S."/>
        </authorList>
    </citation>
    <scope>NUCLEOTIDE SEQUENCE [LARGE SCALE GENOMIC DNA]</scope>
    <source>
        <strain evidence="1 2">KGMB04484</strain>
    </source>
</reference>
<evidence type="ECO:0000313" key="1">
    <source>
        <dbReference type="EMBL" id="RXZ53622.1"/>
    </source>
</evidence>
<keyword evidence="2" id="KW-1185">Reference proteome</keyword>
<proteinExistence type="predicted"/>
<dbReference type="AlphaFoldDB" id="A0A4Q2K304"/>
<organism evidence="1 2">
    <name type="scientific">Senegalimassilia faecalis</name>
    <dbReference type="NCBI Taxonomy" id="2509433"/>
    <lineage>
        <taxon>Bacteria</taxon>
        <taxon>Bacillati</taxon>
        <taxon>Actinomycetota</taxon>
        <taxon>Coriobacteriia</taxon>
        <taxon>Coriobacteriales</taxon>
        <taxon>Coriobacteriaceae</taxon>
        <taxon>Senegalimassilia</taxon>
    </lineage>
</organism>
<dbReference type="EMBL" id="SDPW01000001">
    <property type="protein sequence ID" value="RXZ53622.1"/>
    <property type="molecule type" value="Genomic_DNA"/>
</dbReference>
<comment type="caution">
    <text evidence="1">The sequence shown here is derived from an EMBL/GenBank/DDBJ whole genome shotgun (WGS) entry which is preliminary data.</text>
</comment>
<gene>
    <name evidence="1" type="ORF">ET524_03265</name>
</gene>
<sequence>MSTILVVGLSPLTKVATADENQASTQSAQGQLPSGMYWYNQGIVFGNNTDAFKLYSENINKHDVIKFKNSRVTGGSEVTFPRTIAQDLDTANAPFIDMN</sequence>
<protein>
    <submittedName>
        <fullName evidence="1">Uncharacterized protein</fullName>
    </submittedName>
</protein>